<dbReference type="PROSITE" id="PS50950">
    <property type="entry name" value="ZF_THAP"/>
    <property type="match status" value="1"/>
</dbReference>
<dbReference type="SMART" id="SM00980">
    <property type="entry name" value="THAP"/>
    <property type="match status" value="1"/>
</dbReference>
<evidence type="ECO:0000256" key="5">
    <source>
        <dbReference type="PROSITE-ProRule" id="PRU00309"/>
    </source>
</evidence>
<organism evidence="8">
    <name type="scientific">Phallusia mammillata</name>
    <dbReference type="NCBI Taxonomy" id="59560"/>
    <lineage>
        <taxon>Eukaryota</taxon>
        <taxon>Metazoa</taxon>
        <taxon>Chordata</taxon>
        <taxon>Tunicata</taxon>
        <taxon>Ascidiacea</taxon>
        <taxon>Phlebobranchia</taxon>
        <taxon>Ascidiidae</taxon>
        <taxon>Phallusia</taxon>
    </lineage>
</organism>
<keyword evidence="6" id="KW-1133">Transmembrane helix</keyword>
<evidence type="ECO:0000313" key="8">
    <source>
        <dbReference type="EMBL" id="CAB3266938.1"/>
    </source>
</evidence>
<proteinExistence type="evidence at transcript level"/>
<evidence type="ECO:0000256" key="3">
    <source>
        <dbReference type="ARBA" id="ARBA00022833"/>
    </source>
</evidence>
<keyword evidence="6" id="KW-0812">Transmembrane</keyword>
<name>A0A6F9DV80_9ASCI</name>
<reference evidence="8" key="1">
    <citation type="submission" date="2020-04" db="EMBL/GenBank/DDBJ databases">
        <authorList>
            <person name="Neveu A P."/>
        </authorList>
    </citation>
    <scope>NUCLEOTIDE SEQUENCE</scope>
    <source>
        <tissue evidence="8">Whole embryo</tissue>
    </source>
</reference>
<keyword evidence="1" id="KW-0479">Metal-binding</keyword>
<dbReference type="AlphaFoldDB" id="A0A6F9DV80"/>
<protein>
    <submittedName>
        <fullName evidence="8">THAP domain-containing protein 1-like</fullName>
    </submittedName>
</protein>
<dbReference type="GO" id="GO:0008270">
    <property type="term" value="F:zinc ion binding"/>
    <property type="evidence" value="ECO:0007669"/>
    <property type="project" value="UniProtKB-KW"/>
</dbReference>
<keyword evidence="3" id="KW-0862">Zinc</keyword>
<keyword evidence="2 5" id="KW-0863">Zinc-finger</keyword>
<keyword evidence="4 5" id="KW-0238">DNA-binding</keyword>
<accession>A0A6F9DV80</accession>
<evidence type="ECO:0000256" key="6">
    <source>
        <dbReference type="SAM" id="Phobius"/>
    </source>
</evidence>
<evidence type="ECO:0000256" key="2">
    <source>
        <dbReference type="ARBA" id="ARBA00022771"/>
    </source>
</evidence>
<evidence type="ECO:0000256" key="4">
    <source>
        <dbReference type="ARBA" id="ARBA00023125"/>
    </source>
</evidence>
<gene>
    <name evidence="8" type="primary">Thap11</name>
</gene>
<dbReference type="EMBL" id="LR791076">
    <property type="protein sequence ID" value="CAB3266938.1"/>
    <property type="molecule type" value="mRNA"/>
</dbReference>
<feature type="domain" description="THAP-type" evidence="7">
    <location>
        <begin position="1"/>
        <end position="79"/>
    </location>
</feature>
<dbReference type="Pfam" id="PF05485">
    <property type="entry name" value="THAP"/>
    <property type="match status" value="1"/>
</dbReference>
<dbReference type="GO" id="GO:0003677">
    <property type="term" value="F:DNA binding"/>
    <property type="evidence" value="ECO:0007669"/>
    <property type="project" value="UniProtKB-UniRule"/>
</dbReference>
<evidence type="ECO:0000259" key="7">
    <source>
        <dbReference type="PROSITE" id="PS50950"/>
    </source>
</evidence>
<feature type="transmembrane region" description="Helical" evidence="6">
    <location>
        <begin position="107"/>
        <end position="126"/>
    </location>
</feature>
<keyword evidence="6" id="KW-0472">Membrane</keyword>
<dbReference type="InterPro" id="IPR006612">
    <property type="entry name" value="THAP_Znf"/>
</dbReference>
<sequence>MGRKCCVTGCRSGYDSQDKTSVFRLPRDKCQRLRWLSAIPRDNIPDKADTVVCEKHWPAEYEKLLSYGRYRPANPPSVFTCVPQSLTPTASSKPRSTKKALSNQRSFIFHFILKFQILSLMNVFMLV</sequence>
<evidence type="ECO:0000256" key="1">
    <source>
        <dbReference type="ARBA" id="ARBA00022723"/>
    </source>
</evidence>
<dbReference type="SUPFAM" id="SSF57716">
    <property type="entry name" value="Glucocorticoid receptor-like (DNA-binding domain)"/>
    <property type="match status" value="1"/>
</dbReference>